<reference evidence="9" key="1">
    <citation type="journal article" date="2015" name="Genome Announc.">
        <title>Genome sequence of the AIDS-associated pathogen Penicillium marneffei (ATCC18224) and its near taxonomic relative Talaromyces stipitatus (ATCC10500).</title>
        <authorList>
            <person name="Nierman W.C."/>
            <person name="Fedorova-Abrams N.D."/>
            <person name="Andrianopoulos A."/>
        </authorList>
    </citation>
    <scope>NUCLEOTIDE SEQUENCE [LARGE SCALE GENOMIC DNA]</scope>
    <source>
        <strain evidence="9">ATCC 10500 / CBS 375.48 / QM 6759 / NRRL 1006</strain>
    </source>
</reference>
<keyword evidence="3" id="KW-0805">Transcription regulation</keyword>
<dbReference type="AlphaFoldDB" id="B8MB23"/>
<dbReference type="eggNOG" id="ENOG502SMR9">
    <property type="taxonomic scope" value="Eukaryota"/>
</dbReference>
<name>B8MB23_TALSN</name>
<keyword evidence="2" id="KW-0479">Metal-binding</keyword>
<gene>
    <name evidence="8" type="ORF">TSTA_124470</name>
</gene>
<dbReference type="VEuPathDB" id="FungiDB:TSTA_124470"/>
<dbReference type="GO" id="GO:0008270">
    <property type="term" value="F:zinc ion binding"/>
    <property type="evidence" value="ECO:0007669"/>
    <property type="project" value="InterPro"/>
</dbReference>
<dbReference type="PANTHER" id="PTHR46910">
    <property type="entry name" value="TRANSCRIPTION FACTOR PDR1"/>
    <property type="match status" value="1"/>
</dbReference>
<dbReference type="InParanoid" id="B8MB23"/>
<evidence type="ECO:0000313" key="9">
    <source>
        <dbReference type="Proteomes" id="UP000001745"/>
    </source>
</evidence>
<dbReference type="PANTHER" id="PTHR46910:SF3">
    <property type="entry name" value="HALOTOLERANCE PROTEIN 9-RELATED"/>
    <property type="match status" value="1"/>
</dbReference>
<sequence>MKLKRGQPRTSCNFCYRRKIKCDRSARAVEGLSACTPCDLRRLSCDQDCSDDIRIRSPRQTVLRGGGNTESSYSRSMTAEVIEGESVIQDTNAVAAIDIGEDSFLQISEDAISFLDQIFMTNEPPFIFEGEMSNPLGGHSMEEAQDHGCGTALSLSDIAIPSSLIEDSLRAYFDLVAPCLPILSEDAFWEDYDQKKCSDTLIYAVACRGVIFTSTDNKWQKQQSLANKFRETFLEGRKTAKQDIIRLDDLEALALMVNFQYDHGTGSPLQESVGNLLLTHDSLVLMTMRYRIDYHSSHPSDSSKLLSQRSKRRILLLWHVYGLDAFFNLETKGISRIRDEKEYLAECSSNDESRRRGYLDSIFKLATIARRIPSCLCNPTARREGVDIQKIIYIYNYLDRWRECFRPWSSDDDTSTSSLNVPRQNKSLKFQQTICQLLAANCYIEIGEIIHQYGIRDPDSLEGESLLLKVEYETLNATRRIHSVSGWLRQTMIQGSSGKEYALVNFCPEILRDICKGACYWICLRGLSMITSFEISHSTSSMDILPNRSVERAGGSVKNDRQLECYLQAARSLRNTVAAAASHRDTVELVAGLDEKIRLLEDNLVVNTRPINSRLSEANS</sequence>
<dbReference type="Pfam" id="PF04082">
    <property type="entry name" value="Fungal_trans"/>
    <property type="match status" value="1"/>
</dbReference>
<dbReference type="InterPro" id="IPR007219">
    <property type="entry name" value="XnlR_reg_dom"/>
</dbReference>
<comment type="subcellular location">
    <subcellularLocation>
        <location evidence="1">Nucleus</location>
    </subcellularLocation>
</comment>
<evidence type="ECO:0000256" key="6">
    <source>
        <dbReference type="ARBA" id="ARBA00023242"/>
    </source>
</evidence>
<keyword evidence="4" id="KW-0238">DNA-binding</keyword>
<keyword evidence="6" id="KW-0539">Nucleus</keyword>
<dbReference type="InterPro" id="IPR050987">
    <property type="entry name" value="AtrR-like"/>
</dbReference>
<dbReference type="HOGENOM" id="CLU_015813_0_0_1"/>
<evidence type="ECO:0000313" key="8">
    <source>
        <dbReference type="EMBL" id="EED18724.1"/>
    </source>
</evidence>
<keyword evidence="9" id="KW-1185">Reference proteome</keyword>
<dbReference type="InterPro" id="IPR001138">
    <property type="entry name" value="Zn2Cys6_DnaBD"/>
</dbReference>
<dbReference type="GO" id="GO:0006351">
    <property type="term" value="P:DNA-templated transcription"/>
    <property type="evidence" value="ECO:0007669"/>
    <property type="project" value="InterPro"/>
</dbReference>
<accession>B8MB23</accession>
<evidence type="ECO:0000256" key="1">
    <source>
        <dbReference type="ARBA" id="ARBA00004123"/>
    </source>
</evidence>
<evidence type="ECO:0000259" key="7">
    <source>
        <dbReference type="PROSITE" id="PS50048"/>
    </source>
</evidence>
<dbReference type="CDD" id="cd00067">
    <property type="entry name" value="GAL4"/>
    <property type="match status" value="1"/>
</dbReference>
<evidence type="ECO:0000256" key="2">
    <source>
        <dbReference type="ARBA" id="ARBA00022723"/>
    </source>
</evidence>
<proteinExistence type="predicted"/>
<dbReference type="PROSITE" id="PS50048">
    <property type="entry name" value="ZN2_CY6_FUNGAL_2"/>
    <property type="match status" value="1"/>
</dbReference>
<dbReference type="GO" id="GO:0003677">
    <property type="term" value="F:DNA binding"/>
    <property type="evidence" value="ECO:0007669"/>
    <property type="project" value="UniProtKB-KW"/>
</dbReference>
<evidence type="ECO:0000256" key="5">
    <source>
        <dbReference type="ARBA" id="ARBA00023163"/>
    </source>
</evidence>
<dbReference type="PhylomeDB" id="B8MB23"/>
<feature type="domain" description="Zn(2)-C6 fungal-type" evidence="7">
    <location>
        <begin position="11"/>
        <end position="45"/>
    </location>
</feature>
<evidence type="ECO:0000256" key="3">
    <source>
        <dbReference type="ARBA" id="ARBA00023015"/>
    </source>
</evidence>
<dbReference type="RefSeq" id="XP_002482716.1">
    <property type="nucleotide sequence ID" value="XM_002482671.1"/>
</dbReference>
<dbReference type="GeneID" id="8098398"/>
<organism evidence="8 9">
    <name type="scientific">Talaromyces stipitatus (strain ATCC 10500 / CBS 375.48 / QM 6759 / NRRL 1006)</name>
    <name type="common">Penicillium stipitatum</name>
    <dbReference type="NCBI Taxonomy" id="441959"/>
    <lineage>
        <taxon>Eukaryota</taxon>
        <taxon>Fungi</taxon>
        <taxon>Dikarya</taxon>
        <taxon>Ascomycota</taxon>
        <taxon>Pezizomycotina</taxon>
        <taxon>Eurotiomycetes</taxon>
        <taxon>Eurotiomycetidae</taxon>
        <taxon>Eurotiales</taxon>
        <taxon>Trichocomaceae</taxon>
        <taxon>Talaromyces</taxon>
        <taxon>Talaromyces sect. Talaromyces</taxon>
    </lineage>
</organism>
<dbReference type="GO" id="GO:0005634">
    <property type="term" value="C:nucleus"/>
    <property type="evidence" value="ECO:0007669"/>
    <property type="project" value="UniProtKB-SubCell"/>
</dbReference>
<keyword evidence="5" id="KW-0804">Transcription</keyword>
<dbReference type="Proteomes" id="UP000001745">
    <property type="component" value="Unassembled WGS sequence"/>
</dbReference>
<protein>
    <recommendedName>
        <fullName evidence="7">Zn(2)-C6 fungal-type domain-containing protein</fullName>
    </recommendedName>
</protein>
<evidence type="ECO:0000256" key="4">
    <source>
        <dbReference type="ARBA" id="ARBA00023125"/>
    </source>
</evidence>
<dbReference type="OrthoDB" id="4764644at2759"/>
<dbReference type="EMBL" id="EQ962655">
    <property type="protein sequence ID" value="EED18724.1"/>
    <property type="molecule type" value="Genomic_DNA"/>
</dbReference>
<dbReference type="GO" id="GO:0000981">
    <property type="term" value="F:DNA-binding transcription factor activity, RNA polymerase II-specific"/>
    <property type="evidence" value="ECO:0007669"/>
    <property type="project" value="InterPro"/>
</dbReference>
<dbReference type="CDD" id="cd12148">
    <property type="entry name" value="fungal_TF_MHR"/>
    <property type="match status" value="1"/>
</dbReference>